<dbReference type="InterPro" id="IPR017998">
    <property type="entry name" value="Chaperone_TCP-1"/>
</dbReference>
<dbReference type="SUPFAM" id="SSF48592">
    <property type="entry name" value="GroEL equatorial domain-like"/>
    <property type="match status" value="1"/>
</dbReference>
<dbReference type="InterPro" id="IPR027410">
    <property type="entry name" value="TCP-1-like_intermed_sf"/>
</dbReference>
<sequence>MTETQQSVIFESRQTQSINFSSSHLIAELFKASIGPYGSTKLLEMDNGPLTLTKDGGVLLQRLTFIHPTAIFIVRAAMAQEKMYHDGVNKLITLIDAILKESEYAISDGVHPRKIVRGLQEARDIAMKHLEEIAINLNPTHSMLRDIARTAAKTKYPKDISDTIVDAIQCIKVDNEPIDLDRVEILRIKNTMQGIRLVKGVVVDQGFRNDMMPKKMKDVRILAMNISLELEPSSYATYAPVANADQKERLMIAERRFVDDKVKAIIALKDACNCDFLVVNGKGIDSPSLDIFSRAGISALRRVSAKNINRFIHACGCHVVNCVDDLSPQCLGFAGKVTEESYKGQKYVYVDEVKDPKAVTIVVNGVNDQVAGLITDGVKDSLWALKQAIDDGKVLPGAACAEVSVSTKINEEMKKMNAELRIGSAVFSRALIEIARTLAKNCGHDPSEVVPELQNALESGEQSGIDADTGEIIDPADFGLYDSYSATRAFIQSAPLVATQLLLVDQIIESKTRRESPKDKKQNDKE</sequence>
<dbReference type="GO" id="GO:0006457">
    <property type="term" value="P:protein folding"/>
    <property type="evidence" value="ECO:0000318"/>
    <property type="project" value="GO_Central"/>
</dbReference>
<dbReference type="FunFam" id="3.50.7.10:FF:000006">
    <property type="entry name" value="T-complex protein 1 subunit eta"/>
    <property type="match status" value="1"/>
</dbReference>
<dbReference type="SUPFAM" id="SSF52029">
    <property type="entry name" value="GroEL apical domain-like"/>
    <property type="match status" value="1"/>
</dbReference>
<dbReference type="Proteomes" id="UP000001542">
    <property type="component" value="Unassembled WGS sequence"/>
</dbReference>
<dbReference type="InParanoid" id="A2E548"/>
<evidence type="ECO:0000256" key="7">
    <source>
        <dbReference type="ARBA" id="ARBA00032221"/>
    </source>
</evidence>
<dbReference type="AlphaFoldDB" id="A2E548"/>
<dbReference type="KEGG" id="tva:4770218"/>
<dbReference type="GO" id="GO:0005524">
    <property type="term" value="F:ATP binding"/>
    <property type="evidence" value="ECO:0007669"/>
    <property type="project" value="UniProtKB-KW"/>
</dbReference>
<dbReference type="eggNOG" id="KOG0359">
    <property type="taxonomic scope" value="Eukaryota"/>
</dbReference>
<proteinExistence type="inferred from homology"/>
<dbReference type="EMBL" id="DS113305">
    <property type="protein sequence ID" value="EAY12256.1"/>
    <property type="molecule type" value="Genomic_DNA"/>
</dbReference>
<evidence type="ECO:0000313" key="10">
    <source>
        <dbReference type="Proteomes" id="UP000001542"/>
    </source>
</evidence>
<evidence type="ECO:0000256" key="3">
    <source>
        <dbReference type="ARBA" id="ARBA00022490"/>
    </source>
</evidence>
<evidence type="ECO:0000256" key="1">
    <source>
        <dbReference type="ARBA" id="ARBA00004496"/>
    </source>
</evidence>
<dbReference type="Gene3D" id="1.10.560.10">
    <property type="entry name" value="GroEL-like equatorial domain"/>
    <property type="match status" value="1"/>
</dbReference>
<keyword evidence="4 8" id="KW-0547">Nucleotide-binding</keyword>
<dbReference type="Pfam" id="PF00118">
    <property type="entry name" value="Cpn60_TCP1"/>
    <property type="match status" value="1"/>
</dbReference>
<dbReference type="InterPro" id="IPR002423">
    <property type="entry name" value="Cpn60/GroEL/TCP-1"/>
</dbReference>
<evidence type="ECO:0000256" key="8">
    <source>
        <dbReference type="RuleBase" id="RU004187"/>
    </source>
</evidence>
<keyword evidence="6 8" id="KW-0143">Chaperone</keyword>
<keyword evidence="10" id="KW-1185">Reference proteome</keyword>
<evidence type="ECO:0000313" key="9">
    <source>
        <dbReference type="EMBL" id="EAY12256.1"/>
    </source>
</evidence>
<evidence type="ECO:0000256" key="6">
    <source>
        <dbReference type="ARBA" id="ARBA00023186"/>
    </source>
</evidence>
<dbReference type="OrthoDB" id="10052040at2759"/>
<evidence type="ECO:0000256" key="2">
    <source>
        <dbReference type="ARBA" id="ARBA00008020"/>
    </source>
</evidence>
<dbReference type="Gene3D" id="3.30.260.10">
    <property type="entry name" value="TCP-1-like chaperonin intermediate domain"/>
    <property type="match status" value="1"/>
</dbReference>
<protein>
    <recommendedName>
        <fullName evidence="7">CCT-eta</fullName>
    </recommendedName>
</protein>
<keyword evidence="3" id="KW-0963">Cytoplasm</keyword>
<name>A2E548_TRIV3</name>
<organism evidence="9 10">
    <name type="scientific">Trichomonas vaginalis (strain ATCC PRA-98 / G3)</name>
    <dbReference type="NCBI Taxonomy" id="412133"/>
    <lineage>
        <taxon>Eukaryota</taxon>
        <taxon>Metamonada</taxon>
        <taxon>Parabasalia</taxon>
        <taxon>Trichomonadida</taxon>
        <taxon>Trichomonadidae</taxon>
        <taxon>Trichomonas</taxon>
    </lineage>
</organism>
<dbReference type="InterPro" id="IPR027413">
    <property type="entry name" value="GROEL-like_equatorial_sf"/>
</dbReference>
<dbReference type="SUPFAM" id="SSF54849">
    <property type="entry name" value="GroEL-intermediate domain like"/>
    <property type="match status" value="1"/>
</dbReference>
<dbReference type="PRINTS" id="PR00304">
    <property type="entry name" value="TCOMPLEXTCP1"/>
</dbReference>
<comment type="similarity">
    <text evidence="2 8">Belongs to the TCP-1 chaperonin family.</text>
</comment>
<dbReference type="VEuPathDB" id="TrichDB:TVAG_028090"/>
<accession>A2E548</accession>
<dbReference type="GO" id="GO:0051082">
    <property type="term" value="F:unfolded protein binding"/>
    <property type="evidence" value="ECO:0000318"/>
    <property type="project" value="GO_Central"/>
</dbReference>
<dbReference type="VEuPathDB" id="TrichDB:TVAGG3_0419350"/>
<evidence type="ECO:0000256" key="5">
    <source>
        <dbReference type="ARBA" id="ARBA00022840"/>
    </source>
</evidence>
<dbReference type="Gene3D" id="3.50.7.10">
    <property type="entry name" value="GroEL"/>
    <property type="match status" value="1"/>
</dbReference>
<dbReference type="GO" id="GO:0140662">
    <property type="term" value="F:ATP-dependent protein folding chaperone"/>
    <property type="evidence" value="ECO:0007669"/>
    <property type="project" value="InterPro"/>
</dbReference>
<reference evidence="9" key="1">
    <citation type="submission" date="2006-10" db="EMBL/GenBank/DDBJ databases">
        <authorList>
            <person name="Amadeo P."/>
            <person name="Zhao Q."/>
            <person name="Wortman J."/>
            <person name="Fraser-Liggett C."/>
            <person name="Carlton J."/>
        </authorList>
    </citation>
    <scope>NUCLEOTIDE SEQUENCE</scope>
    <source>
        <strain evidence="9">G3</strain>
    </source>
</reference>
<reference evidence="9" key="2">
    <citation type="journal article" date="2007" name="Science">
        <title>Draft genome sequence of the sexually transmitted pathogen Trichomonas vaginalis.</title>
        <authorList>
            <person name="Carlton J.M."/>
            <person name="Hirt R.P."/>
            <person name="Silva J.C."/>
            <person name="Delcher A.L."/>
            <person name="Schatz M."/>
            <person name="Zhao Q."/>
            <person name="Wortman J.R."/>
            <person name="Bidwell S.L."/>
            <person name="Alsmark U.C.M."/>
            <person name="Besteiro S."/>
            <person name="Sicheritz-Ponten T."/>
            <person name="Noel C.J."/>
            <person name="Dacks J.B."/>
            <person name="Foster P.G."/>
            <person name="Simillion C."/>
            <person name="Van de Peer Y."/>
            <person name="Miranda-Saavedra D."/>
            <person name="Barton G.J."/>
            <person name="Westrop G.D."/>
            <person name="Mueller S."/>
            <person name="Dessi D."/>
            <person name="Fiori P.L."/>
            <person name="Ren Q."/>
            <person name="Paulsen I."/>
            <person name="Zhang H."/>
            <person name="Bastida-Corcuera F.D."/>
            <person name="Simoes-Barbosa A."/>
            <person name="Brown M.T."/>
            <person name="Hayes R.D."/>
            <person name="Mukherjee M."/>
            <person name="Okumura C.Y."/>
            <person name="Schneider R."/>
            <person name="Smith A.J."/>
            <person name="Vanacova S."/>
            <person name="Villalvazo M."/>
            <person name="Haas B.J."/>
            <person name="Pertea M."/>
            <person name="Feldblyum T.V."/>
            <person name="Utterback T.R."/>
            <person name="Shu C.L."/>
            <person name="Osoegawa K."/>
            <person name="de Jong P.J."/>
            <person name="Hrdy I."/>
            <person name="Horvathova L."/>
            <person name="Zubacova Z."/>
            <person name="Dolezal P."/>
            <person name="Malik S.B."/>
            <person name="Logsdon J.M. Jr."/>
            <person name="Henze K."/>
            <person name="Gupta A."/>
            <person name="Wang C.C."/>
            <person name="Dunne R.L."/>
            <person name="Upcroft J.A."/>
            <person name="Upcroft P."/>
            <person name="White O."/>
            <person name="Salzberg S.L."/>
            <person name="Tang P."/>
            <person name="Chiu C.-H."/>
            <person name="Lee Y.-S."/>
            <person name="Embley T.M."/>
            <person name="Coombs G.H."/>
            <person name="Mottram J.C."/>
            <person name="Tachezy J."/>
            <person name="Fraser-Liggett C.M."/>
            <person name="Johnson P.J."/>
        </authorList>
    </citation>
    <scope>NUCLEOTIDE SEQUENCE [LARGE SCALE GENOMIC DNA]</scope>
    <source>
        <strain evidence="9">G3</strain>
    </source>
</reference>
<keyword evidence="5 8" id="KW-0067">ATP-binding</keyword>
<dbReference type="RefSeq" id="XP_001324479.1">
    <property type="nucleotide sequence ID" value="XM_001324444.1"/>
</dbReference>
<dbReference type="PANTHER" id="PTHR11353">
    <property type="entry name" value="CHAPERONIN"/>
    <property type="match status" value="1"/>
</dbReference>
<dbReference type="GO" id="GO:0005832">
    <property type="term" value="C:chaperonin-containing T-complex"/>
    <property type="evidence" value="ECO:0000318"/>
    <property type="project" value="GO_Central"/>
</dbReference>
<gene>
    <name evidence="9" type="ORF">TVAG_028090</name>
</gene>
<comment type="subcellular location">
    <subcellularLocation>
        <location evidence="1">Cytoplasm</location>
    </subcellularLocation>
</comment>
<dbReference type="STRING" id="5722.A2E548"/>
<evidence type="ECO:0000256" key="4">
    <source>
        <dbReference type="ARBA" id="ARBA00022741"/>
    </source>
</evidence>
<dbReference type="SMR" id="A2E548"/>
<dbReference type="InterPro" id="IPR027409">
    <property type="entry name" value="GroEL-like_apical_dom_sf"/>
</dbReference>